<comment type="similarity">
    <text evidence="1">Belongs to the protease inhibitor I39 (alpha-2-macroglobulin) family. Bacterial alpha-2-macroglobulin subfamily.</text>
</comment>
<dbReference type="InterPro" id="IPR026284">
    <property type="entry name" value="A2MG_proteobact"/>
</dbReference>
<evidence type="ECO:0000259" key="4">
    <source>
        <dbReference type="SMART" id="SM01359"/>
    </source>
</evidence>
<dbReference type="SUPFAM" id="SSF48239">
    <property type="entry name" value="Terpenoid cyclases/Protein prenyltransferases"/>
    <property type="match status" value="1"/>
</dbReference>
<keyword evidence="7" id="KW-1185">Reference proteome</keyword>
<dbReference type="InterPro" id="IPR041203">
    <property type="entry name" value="Bact_A2M_MG5"/>
</dbReference>
<dbReference type="InterPro" id="IPR041246">
    <property type="entry name" value="Bact_MG10"/>
</dbReference>
<accession>A0A1T4WZW1</accession>
<dbReference type="Pfam" id="PF21142">
    <property type="entry name" value="A2M_bMG2"/>
    <property type="match status" value="1"/>
</dbReference>
<dbReference type="RefSeq" id="WP_078922789.1">
    <property type="nucleotide sequence ID" value="NZ_FUYB01000011.1"/>
</dbReference>
<feature type="domain" description="Alpha-2-macroglobulin bait region" evidence="4">
    <location>
        <begin position="726"/>
        <end position="870"/>
    </location>
</feature>
<dbReference type="STRING" id="92487.SAMN02745130_02312"/>
<evidence type="ECO:0000256" key="2">
    <source>
        <dbReference type="ARBA" id="ARBA00022729"/>
    </source>
</evidence>
<dbReference type="SMART" id="SM01359">
    <property type="entry name" value="A2M_N_2"/>
    <property type="match status" value="1"/>
</dbReference>
<dbReference type="InterPro" id="IPR021868">
    <property type="entry name" value="Alpha_2_Macroglob_MG3"/>
</dbReference>
<dbReference type="SMART" id="SM01360">
    <property type="entry name" value="A2M"/>
    <property type="match status" value="1"/>
</dbReference>
<dbReference type="PIRSF" id="PIRSF038980">
    <property type="entry name" value="A2M_bac"/>
    <property type="match status" value="1"/>
</dbReference>
<dbReference type="Pfam" id="PF00207">
    <property type="entry name" value="A2M"/>
    <property type="match status" value="1"/>
</dbReference>
<dbReference type="Pfam" id="PF01835">
    <property type="entry name" value="MG2"/>
    <property type="match status" value="1"/>
</dbReference>
<dbReference type="Pfam" id="PF11974">
    <property type="entry name" value="bMG3"/>
    <property type="match status" value="1"/>
</dbReference>
<dbReference type="InterPro" id="IPR002890">
    <property type="entry name" value="MG2"/>
</dbReference>
<dbReference type="InterPro" id="IPR011626">
    <property type="entry name" value="Alpha-macroglobulin_TED"/>
</dbReference>
<dbReference type="PANTHER" id="PTHR40094:SF1">
    <property type="entry name" value="UBIQUITIN DOMAIN-CONTAINING PROTEIN"/>
    <property type="match status" value="1"/>
</dbReference>
<dbReference type="Proteomes" id="UP000190460">
    <property type="component" value="Unassembled WGS sequence"/>
</dbReference>
<keyword evidence="2 3" id="KW-0732">Signal</keyword>
<protein>
    <recommendedName>
        <fullName evidence="8">Alpha-2-macroglobulin</fullName>
    </recommendedName>
</protein>
<gene>
    <name evidence="6" type="ORF">SAMN02745130_02312</name>
</gene>
<dbReference type="InterPro" id="IPR001599">
    <property type="entry name" value="Macroglobln_a2"/>
</dbReference>
<dbReference type="InterPro" id="IPR011625">
    <property type="entry name" value="A2M_N_BRD"/>
</dbReference>
<dbReference type="OrthoDB" id="9767116at2"/>
<evidence type="ECO:0000313" key="7">
    <source>
        <dbReference type="Proteomes" id="UP000190460"/>
    </source>
</evidence>
<reference evidence="6 7" key="1">
    <citation type="submission" date="2017-02" db="EMBL/GenBank/DDBJ databases">
        <authorList>
            <person name="Peterson S.W."/>
        </authorList>
    </citation>
    <scope>NUCLEOTIDE SEQUENCE [LARGE SCALE GENOMIC DNA]</scope>
    <source>
        <strain evidence="6 7">ATCC 49788</strain>
    </source>
</reference>
<dbReference type="Pfam" id="PF17973">
    <property type="entry name" value="bMG10"/>
    <property type="match status" value="1"/>
</dbReference>
<feature type="signal peptide" evidence="3">
    <location>
        <begin position="1"/>
        <end position="27"/>
    </location>
</feature>
<evidence type="ECO:0000256" key="3">
    <source>
        <dbReference type="SAM" id="SignalP"/>
    </source>
</evidence>
<dbReference type="Pfam" id="PF17972">
    <property type="entry name" value="bMG5"/>
    <property type="match status" value="1"/>
</dbReference>
<dbReference type="GO" id="GO:0005615">
    <property type="term" value="C:extracellular space"/>
    <property type="evidence" value="ECO:0007669"/>
    <property type="project" value="InterPro"/>
</dbReference>
<dbReference type="Gene3D" id="1.50.10.20">
    <property type="match status" value="1"/>
</dbReference>
<dbReference type="InterPro" id="IPR040639">
    <property type="entry name" value="A2MG_MG1"/>
</dbReference>
<dbReference type="InterPro" id="IPR008930">
    <property type="entry name" value="Terpenoid_cyclase/PrenylTrfase"/>
</dbReference>
<feature type="domain" description="Alpha-2-macroglobulin" evidence="5">
    <location>
        <begin position="932"/>
        <end position="1021"/>
    </location>
</feature>
<dbReference type="EMBL" id="FUYB01000011">
    <property type="protein sequence ID" value="SKA82834.1"/>
    <property type="molecule type" value="Genomic_DNA"/>
</dbReference>
<dbReference type="InterPro" id="IPR049120">
    <property type="entry name" value="A2M_bMG2"/>
</dbReference>
<dbReference type="Pfam" id="PF17962">
    <property type="entry name" value="bMG6"/>
    <property type="match status" value="1"/>
</dbReference>
<dbReference type="Gene3D" id="2.60.40.1930">
    <property type="match status" value="1"/>
</dbReference>
<sequence>MGLHPLFNWQSLLISLFMFLSVQSAWAEEQTTFKAASYTNQQLLSEMLLVNAAEQTIDKAPALVVTFSQDLDTNLDPAEFFTITQAGKAVEGTWTVIDSPRRLYFTQIQPNTRYRIQVRPGVTAKNGLKLLKPLDFEIATREIQPAFDFASKGSLLPQQLATGLPIRVVNVPELDVEFLRVPPEKLGEVFKAIRLDDRLQSWELEEIHQMTSSVYTTRYPTHAKPNARETFILPINQIEALKQPGLYFAVIRQPGRFTDKAYRIIYFVVTNLGLQARVYPKKLEVFVHALDSAKPLRGVKIELKDNQTVLEAVTDEHGRASFAKYPEKAFFMTATSPENQFAFLDLRLPPLDLSNFPIHGLPEEEIDPYIYASHALYRPGDTLNLNILLRDQDGLVATSPLKLSIVRPDGKVIWEEALTATTPNLGYYLQRFSLADDAPAGLWRAELRLKDETKVIEAFEFKVENYQPERMNLVLSGAKPLLTRDDQQIVSVQGSYVHGGPTAKQTVVATRYLQIEQQPLGEAFKDYVFGVPEDTKQLDSLNLPEASLNEQGSGFLEFPPVATTIQSPLKTTVSASILEVGGRPVSSELQQSYWPSQHLVGIKPLFTQATVPANSEARFEIIRVDPAANLLAAQHLTATLFSESYDYYWEYEQNKGWQQRGIRNQYPVLQQRVELPAGQAGQLAVLVSSGQYRLELEDADTKLKTAYVFKAGWQTVSNSPAQPNTLELKLDKAVYKTGETAQLTVNLPAKTEALVTIEGGQLLWSQQLSLNAGSSVIELPLDKTWQRHDLYVSVHALQTAELNQATQPQRRLGILPIVLDRSERQLELSLEVADVMMAEQALKVVVKAANLAAQEGLVTVSAVDSRLLSHAPMPNLDPFSFYFSSHAYDTALYDSYNQLITPTELTAFVPVSQPLATTTPKVLLPSLGQTLTALVSEPVQFDAEGRAELTLHLPAFTGRLHLSAVAMGVEQLGSVSKEIQVVAPVQLKAEAPAFLAAGDQGFLKLELKNTGDHDQSVQLKVTSNGLVEGASLERELNLSKGQLEALQLPLTTLSALGLGQIQVELVGKDFNFKRDLAIPIRPAYAATVAYQQQTLVGVGQSFDVRQQVSTDYLPNTAETCLSISKNLSLPVAGVVRSLLNYPYHSLEQIVSSTYPYLFLDEAAVQQWDLPAMSLAQRTQQIQETLMRLRSMQLPNGGFTLWAQPGVEEYWLNAYVTNFLLDAREQGFTVPATLLDTALAHLQENWRQETPSLEERYPMAANAVQMDLAVRAYTAYVLAREHKLSLNDLKIFADKTAPQMEFGLSLVNLGLALTLQGEGTRGDELIQHGLSLPRKADTYLGDYGSVLRDRLMSLYHLVLAKHPIPSLNIQLESILYKLQENPDLSTQEQAFVFLLGRLLENQAKDTWQAQLVLDGQVLDLAQTGSFNRCVNEFKAETSVLTKNDEPIYVSLLTQAHPKSRPAATDKPIRIERKWYNLAGQALTPADLKVGDLVLTRLNIETPEPIPHALVVDLLPSGFELESGDLQANERLQALKLEDMAVSVAETMAYSAAVQESFWPDRYLANLALKAKTSRTLFYLVRIVQPAQATIPQAYVLDLDRPLIQGLSAGAGVLQTAR</sequence>
<feature type="chain" id="PRO_5012888356" description="Alpha-2-macroglobulin" evidence="3">
    <location>
        <begin position="28"/>
        <end position="1616"/>
    </location>
</feature>
<proteinExistence type="inferred from homology"/>
<organism evidence="6 7">
    <name type="scientific">Thiothrix eikelboomii</name>
    <dbReference type="NCBI Taxonomy" id="92487"/>
    <lineage>
        <taxon>Bacteria</taxon>
        <taxon>Pseudomonadati</taxon>
        <taxon>Pseudomonadota</taxon>
        <taxon>Gammaproteobacteria</taxon>
        <taxon>Thiotrichales</taxon>
        <taxon>Thiotrichaceae</taxon>
        <taxon>Thiothrix</taxon>
    </lineage>
</organism>
<dbReference type="CDD" id="cd02891">
    <property type="entry name" value="A2M_like"/>
    <property type="match status" value="1"/>
</dbReference>
<dbReference type="Pfam" id="PF17970">
    <property type="entry name" value="bMG1"/>
    <property type="match status" value="1"/>
</dbReference>
<evidence type="ECO:0000259" key="5">
    <source>
        <dbReference type="SMART" id="SM01360"/>
    </source>
</evidence>
<dbReference type="InterPro" id="IPR051802">
    <property type="entry name" value="YfhM-like"/>
</dbReference>
<dbReference type="PANTHER" id="PTHR40094">
    <property type="entry name" value="ALPHA-2-MACROGLOBULIN HOMOLOG"/>
    <property type="match status" value="1"/>
</dbReference>
<evidence type="ECO:0000256" key="1">
    <source>
        <dbReference type="ARBA" id="ARBA00010556"/>
    </source>
</evidence>
<dbReference type="InterPro" id="IPR041462">
    <property type="entry name" value="Bact_A2M_MG6"/>
</dbReference>
<evidence type="ECO:0000313" key="6">
    <source>
        <dbReference type="EMBL" id="SKA82834.1"/>
    </source>
</evidence>
<dbReference type="Pfam" id="PF07678">
    <property type="entry name" value="TED_complement"/>
    <property type="match status" value="1"/>
</dbReference>
<name>A0A1T4WZW1_9GAMM</name>
<dbReference type="Pfam" id="PF07703">
    <property type="entry name" value="A2M_BRD"/>
    <property type="match status" value="1"/>
</dbReference>
<evidence type="ECO:0008006" key="8">
    <source>
        <dbReference type="Google" id="ProtNLM"/>
    </source>
</evidence>
<dbReference type="GO" id="GO:0004866">
    <property type="term" value="F:endopeptidase inhibitor activity"/>
    <property type="evidence" value="ECO:0007669"/>
    <property type="project" value="InterPro"/>
</dbReference>